<protein>
    <submittedName>
        <fullName evidence="8">Ring finger domain family protein</fullName>
    </submittedName>
</protein>
<evidence type="ECO:0000256" key="3">
    <source>
        <dbReference type="ARBA" id="ARBA00022833"/>
    </source>
</evidence>
<dbReference type="PROSITE" id="PS50089">
    <property type="entry name" value="ZF_RING_2"/>
    <property type="match status" value="1"/>
</dbReference>
<dbReference type="PANTHER" id="PTHR12618:SF20">
    <property type="entry name" value="PHD AND RING FINGER DOMAIN-CONTAINING PROTEIN 1"/>
    <property type="match status" value="1"/>
</dbReference>
<evidence type="ECO:0000256" key="1">
    <source>
        <dbReference type="ARBA" id="ARBA00022723"/>
    </source>
</evidence>
<evidence type="ECO:0000259" key="7">
    <source>
        <dbReference type="PROSITE" id="PS50089"/>
    </source>
</evidence>
<dbReference type="PROSITE" id="PS50016">
    <property type="entry name" value="ZF_PHD_2"/>
    <property type="match status" value="1"/>
</dbReference>
<gene>
    <name evidence="8" type="ORF">FOB60_002074</name>
</gene>
<dbReference type="InterPro" id="IPR013083">
    <property type="entry name" value="Znf_RING/FYVE/PHD"/>
</dbReference>
<dbReference type="InterPro" id="IPR047157">
    <property type="entry name" value="PHRF1/Atg35"/>
</dbReference>
<feature type="region of interest" description="Disordered" evidence="5">
    <location>
        <begin position="266"/>
        <end position="310"/>
    </location>
</feature>
<dbReference type="SUPFAM" id="SSF57850">
    <property type="entry name" value="RING/U-box"/>
    <property type="match status" value="1"/>
</dbReference>
<comment type="caution">
    <text evidence="8">The sequence shown here is derived from an EMBL/GenBank/DDBJ whole genome shotgun (WGS) entry which is preliminary data.</text>
</comment>
<dbReference type="SMART" id="SM00249">
    <property type="entry name" value="PHD"/>
    <property type="match status" value="1"/>
</dbReference>
<feature type="domain" description="PHD-type" evidence="6">
    <location>
        <begin position="113"/>
        <end position="164"/>
    </location>
</feature>
<evidence type="ECO:0000313" key="9">
    <source>
        <dbReference type="Proteomes" id="UP000590412"/>
    </source>
</evidence>
<dbReference type="Gene3D" id="3.30.40.10">
    <property type="entry name" value="Zinc/RING finger domain, C3HC4 (zinc finger)"/>
    <property type="match status" value="2"/>
</dbReference>
<dbReference type="SMART" id="SM00184">
    <property type="entry name" value="RING"/>
    <property type="match status" value="2"/>
</dbReference>
<evidence type="ECO:0000256" key="2">
    <source>
        <dbReference type="ARBA" id="ARBA00022771"/>
    </source>
</evidence>
<evidence type="ECO:0000313" key="8">
    <source>
        <dbReference type="EMBL" id="KAF6057519.1"/>
    </source>
</evidence>
<feature type="region of interest" description="Disordered" evidence="5">
    <location>
        <begin position="332"/>
        <end position="390"/>
    </location>
</feature>
<dbReference type="InterPro" id="IPR019786">
    <property type="entry name" value="Zinc_finger_PHD-type_CS"/>
</dbReference>
<dbReference type="Proteomes" id="UP000590412">
    <property type="component" value="Unassembled WGS sequence"/>
</dbReference>
<sequence>MSESHWDECMICLEHMLPDHHIGNIPCCANKFYHQDCIEIWASKSNSCPTCRNNFHQINISLMSKPGVIAKTIQIQDKLLPNPAINQIPSQFIIGSNEHRNDVEDTSPYASDAGFCCLCAVTRRNSPLLLCQQCASNFHINCLGISDAETDDYFSWYCPMCDCHQETILPMRPVRRALFSGMTRRQPPTSRRLVIRNENDEIDDSFLYNDEPMPAFSSMRMHHDEVPRASNVINGGVILRREQKMRSRLSEEEVSSWNMFEQARKQGDGDVSMVVTSSSAAQDGNKRRRRRKRAAELVQPLEQPSISPQQSVAATLGNLSVHESRISNLIGQLKHPKRQHNSSALTSSSLSSAGPLTSAPSNMIPSSSASESAASITNSPMESTNYSSDDNEYIQRRELTLKEKQVIQKIVQGRLKPKYKPGPSEGGYITNEEEFIAINKRISRNIYAHIINAVDDVDEYFKNEEKLRKVVNEYIE</sequence>
<dbReference type="PANTHER" id="PTHR12618">
    <property type="entry name" value="PHD AND RING FINGER DOMAIN-CONTAINING PROTEIN 1"/>
    <property type="match status" value="1"/>
</dbReference>
<evidence type="ECO:0000256" key="5">
    <source>
        <dbReference type="SAM" id="MobiDB-lite"/>
    </source>
</evidence>
<dbReference type="EMBL" id="JABWAB010000003">
    <property type="protein sequence ID" value="KAF6057519.1"/>
    <property type="molecule type" value="Genomic_DNA"/>
</dbReference>
<reference evidence="8" key="1">
    <citation type="submission" date="2020-03" db="EMBL/GenBank/DDBJ databases">
        <title>FDA dAtabase for Regulatory Grade micrObial Sequences (FDA-ARGOS): Supporting development and validation of Infectious Disease Dx tests.</title>
        <authorList>
            <person name="Campos J."/>
            <person name="Goldberg B."/>
            <person name="Tallon L."/>
            <person name="Sadzewicz L."/>
            <person name="Vavikolanu K."/>
            <person name="Mehta A."/>
            <person name="Aluvathingal J."/>
            <person name="Nadendla S."/>
            <person name="Nandy P."/>
            <person name="Geyer C."/>
            <person name="Yan Y."/>
            <person name="Sichtig H."/>
        </authorList>
    </citation>
    <scope>NUCLEOTIDE SEQUENCE [LARGE SCALE GENOMIC DNA]</scope>
    <source>
        <strain evidence="8">FDAARGOS_652</strain>
    </source>
</reference>
<dbReference type="AlphaFoldDB" id="A0A8X7TC43"/>
<keyword evidence="2 4" id="KW-0863">Zinc-finger</keyword>
<feature type="domain" description="RING-type" evidence="7">
    <location>
        <begin position="9"/>
        <end position="52"/>
    </location>
</feature>
<evidence type="ECO:0000256" key="4">
    <source>
        <dbReference type="PROSITE-ProRule" id="PRU00175"/>
    </source>
</evidence>
<keyword evidence="1" id="KW-0479">Metal-binding</keyword>
<evidence type="ECO:0000259" key="6">
    <source>
        <dbReference type="PROSITE" id="PS50016"/>
    </source>
</evidence>
<keyword evidence="3" id="KW-0862">Zinc</keyword>
<dbReference type="InterPro" id="IPR019787">
    <property type="entry name" value="Znf_PHD-finger"/>
</dbReference>
<dbReference type="SUPFAM" id="SSF57903">
    <property type="entry name" value="FYVE/PHD zinc finger"/>
    <property type="match status" value="1"/>
</dbReference>
<dbReference type="OrthoDB" id="8062037at2759"/>
<feature type="compositionally biased region" description="Low complexity" evidence="5">
    <location>
        <begin position="342"/>
        <end position="379"/>
    </location>
</feature>
<dbReference type="CDD" id="cd15489">
    <property type="entry name" value="PHD_SF"/>
    <property type="match status" value="1"/>
</dbReference>
<dbReference type="InterPro" id="IPR001965">
    <property type="entry name" value="Znf_PHD"/>
</dbReference>
<dbReference type="PROSITE" id="PS01359">
    <property type="entry name" value="ZF_PHD_1"/>
    <property type="match status" value="1"/>
</dbReference>
<name>A0A8X7TC43_CANPA</name>
<organism evidence="8 9">
    <name type="scientific">Candida parapsilosis</name>
    <name type="common">Yeast</name>
    <dbReference type="NCBI Taxonomy" id="5480"/>
    <lineage>
        <taxon>Eukaryota</taxon>
        <taxon>Fungi</taxon>
        <taxon>Dikarya</taxon>
        <taxon>Ascomycota</taxon>
        <taxon>Saccharomycotina</taxon>
        <taxon>Pichiomycetes</taxon>
        <taxon>Debaryomycetaceae</taxon>
        <taxon>Candida/Lodderomyces clade</taxon>
        <taxon>Candida</taxon>
    </lineage>
</organism>
<proteinExistence type="predicted"/>
<accession>A0A8X7TC43</accession>
<dbReference type="InterPro" id="IPR011011">
    <property type="entry name" value="Znf_FYVE_PHD"/>
</dbReference>
<dbReference type="InterPro" id="IPR001841">
    <property type="entry name" value="Znf_RING"/>
</dbReference>
<dbReference type="Pfam" id="PF00628">
    <property type="entry name" value="PHD"/>
    <property type="match status" value="1"/>
</dbReference>
<dbReference type="Pfam" id="PF13639">
    <property type="entry name" value="zf-RING_2"/>
    <property type="match status" value="1"/>
</dbReference>
<dbReference type="GO" id="GO:0008270">
    <property type="term" value="F:zinc ion binding"/>
    <property type="evidence" value="ECO:0007669"/>
    <property type="project" value="UniProtKB-KW"/>
</dbReference>